<proteinExistence type="predicted"/>
<comment type="caution">
    <text evidence="1">The sequence shown here is derived from an EMBL/GenBank/DDBJ whole genome shotgun (WGS) entry which is preliminary data.</text>
</comment>
<dbReference type="GeneID" id="85317231"/>
<protein>
    <submittedName>
        <fullName evidence="1">Uncharacterized protein</fullName>
    </submittedName>
</protein>
<dbReference type="EMBL" id="JAUIRO010000003">
    <property type="protein sequence ID" value="KAK0722995.1"/>
    <property type="molecule type" value="Genomic_DNA"/>
</dbReference>
<reference evidence="1" key="1">
    <citation type="submission" date="2023-06" db="EMBL/GenBank/DDBJ databases">
        <title>Genome-scale phylogeny and comparative genomics of the fungal order Sordariales.</title>
        <authorList>
            <consortium name="Lawrence Berkeley National Laboratory"/>
            <person name="Hensen N."/>
            <person name="Bonometti L."/>
            <person name="Westerberg I."/>
            <person name="Brannstrom I.O."/>
            <person name="Guillou S."/>
            <person name="Cros-Aarteil S."/>
            <person name="Calhoun S."/>
            <person name="Haridas S."/>
            <person name="Kuo A."/>
            <person name="Mondo S."/>
            <person name="Pangilinan J."/>
            <person name="Riley R."/>
            <person name="LaButti K."/>
            <person name="Andreopoulos B."/>
            <person name="Lipzen A."/>
            <person name="Chen C."/>
            <person name="Yanf M."/>
            <person name="Daum C."/>
            <person name="Ng V."/>
            <person name="Clum A."/>
            <person name="Steindorff A."/>
            <person name="Ohm R."/>
            <person name="Martin F."/>
            <person name="Silar P."/>
            <person name="Natvig D."/>
            <person name="Lalanne C."/>
            <person name="Gautier V."/>
            <person name="Ament-velasquez S.L."/>
            <person name="Kruys A."/>
            <person name="Hutchinson M.I."/>
            <person name="Powell A.J."/>
            <person name="Barry K."/>
            <person name="Miller A.N."/>
            <person name="Grigoriev I.V."/>
            <person name="Debuchy R."/>
            <person name="Gladieux P."/>
            <person name="Thoren M.H."/>
            <person name="Johannesson H."/>
        </authorList>
    </citation>
    <scope>NUCLEOTIDE SEQUENCE</scope>
    <source>
        <strain evidence="1">SMH2392-1A</strain>
    </source>
</reference>
<keyword evidence="2" id="KW-1185">Reference proteome</keyword>
<organism evidence="1 2">
    <name type="scientific">Lasiosphaeria miniovina</name>
    <dbReference type="NCBI Taxonomy" id="1954250"/>
    <lineage>
        <taxon>Eukaryota</taxon>
        <taxon>Fungi</taxon>
        <taxon>Dikarya</taxon>
        <taxon>Ascomycota</taxon>
        <taxon>Pezizomycotina</taxon>
        <taxon>Sordariomycetes</taxon>
        <taxon>Sordariomycetidae</taxon>
        <taxon>Sordariales</taxon>
        <taxon>Lasiosphaeriaceae</taxon>
        <taxon>Lasiosphaeria</taxon>
    </lineage>
</organism>
<gene>
    <name evidence="1" type="ORF">B0T26DRAFT_244646</name>
</gene>
<dbReference type="AlphaFoldDB" id="A0AA40AVV6"/>
<dbReference type="Proteomes" id="UP001172101">
    <property type="component" value="Unassembled WGS sequence"/>
</dbReference>
<name>A0AA40AVV6_9PEZI</name>
<dbReference type="RefSeq" id="XP_060298919.1">
    <property type="nucleotide sequence ID" value="XM_060433961.1"/>
</dbReference>
<sequence>MSWRHGYHSIICSVASWLSLLGVWDTCGLVAGVVALYRVSLGVVCSAELAIRLPGRAGYCIRISRHDRLVTSTFSPLNSRFLHKIQNRVAGRFIHIQRAGASTMRGSLVGKLPVLPFVGCTILCLDYH</sequence>
<evidence type="ECO:0000313" key="1">
    <source>
        <dbReference type="EMBL" id="KAK0722995.1"/>
    </source>
</evidence>
<evidence type="ECO:0000313" key="2">
    <source>
        <dbReference type="Proteomes" id="UP001172101"/>
    </source>
</evidence>
<accession>A0AA40AVV6</accession>